<keyword evidence="6" id="KW-1185">Reference proteome</keyword>
<comment type="caution">
    <text evidence="5">The sequence shown here is derived from an EMBL/GenBank/DDBJ whole genome shotgun (WGS) entry which is preliminary data.</text>
</comment>
<organism evidence="5 6">
    <name type="scientific">Gymnopilus junonius</name>
    <name type="common">Spectacular rustgill mushroom</name>
    <name type="synonym">Gymnopilus spectabilis subsp. junonius</name>
    <dbReference type="NCBI Taxonomy" id="109634"/>
    <lineage>
        <taxon>Eukaryota</taxon>
        <taxon>Fungi</taxon>
        <taxon>Dikarya</taxon>
        <taxon>Basidiomycota</taxon>
        <taxon>Agaricomycotina</taxon>
        <taxon>Agaricomycetes</taxon>
        <taxon>Agaricomycetidae</taxon>
        <taxon>Agaricales</taxon>
        <taxon>Agaricineae</taxon>
        <taxon>Hymenogastraceae</taxon>
        <taxon>Gymnopilus</taxon>
    </lineage>
</organism>
<feature type="non-terminal residue" evidence="5">
    <location>
        <position position="1"/>
    </location>
</feature>
<dbReference type="Pfam" id="PF03935">
    <property type="entry name" value="SKN1_KRE6_Sbg1"/>
    <property type="match status" value="1"/>
</dbReference>
<dbReference type="GO" id="GO:0005886">
    <property type="term" value="C:plasma membrane"/>
    <property type="evidence" value="ECO:0007669"/>
    <property type="project" value="TreeGrafter"/>
</dbReference>
<dbReference type="GO" id="GO:0005789">
    <property type="term" value="C:endoplasmic reticulum membrane"/>
    <property type="evidence" value="ECO:0007669"/>
    <property type="project" value="TreeGrafter"/>
</dbReference>
<dbReference type="GO" id="GO:0015926">
    <property type="term" value="F:glucosidase activity"/>
    <property type="evidence" value="ECO:0007669"/>
    <property type="project" value="TreeGrafter"/>
</dbReference>
<dbReference type="AlphaFoldDB" id="A0A9P5NJ61"/>
<evidence type="ECO:0000256" key="3">
    <source>
        <dbReference type="ARBA" id="ARBA00023180"/>
    </source>
</evidence>
<dbReference type="Proteomes" id="UP000724874">
    <property type="component" value="Unassembled WGS sequence"/>
</dbReference>
<dbReference type="OrthoDB" id="412647at2759"/>
<accession>A0A9P5NJ61</accession>
<dbReference type="EMBL" id="JADNYJ010000095">
    <property type="protein sequence ID" value="KAF8886601.1"/>
    <property type="molecule type" value="Genomic_DNA"/>
</dbReference>
<keyword evidence="3" id="KW-0325">Glycoprotein</keyword>
<comment type="subcellular location">
    <subcellularLocation>
        <location evidence="1">Membrane</location>
    </subcellularLocation>
</comment>
<dbReference type="GO" id="GO:0031505">
    <property type="term" value="P:fungal-type cell wall organization"/>
    <property type="evidence" value="ECO:0007669"/>
    <property type="project" value="TreeGrafter"/>
</dbReference>
<evidence type="ECO:0000313" key="5">
    <source>
        <dbReference type="EMBL" id="KAF8886601.1"/>
    </source>
</evidence>
<evidence type="ECO:0000313" key="6">
    <source>
        <dbReference type="Proteomes" id="UP000724874"/>
    </source>
</evidence>
<evidence type="ECO:0000256" key="1">
    <source>
        <dbReference type="ARBA" id="ARBA00004370"/>
    </source>
</evidence>
<evidence type="ECO:0000256" key="4">
    <source>
        <dbReference type="ARBA" id="ARBA00023316"/>
    </source>
</evidence>
<reference evidence="5" key="1">
    <citation type="submission" date="2020-11" db="EMBL/GenBank/DDBJ databases">
        <authorList>
            <consortium name="DOE Joint Genome Institute"/>
            <person name="Ahrendt S."/>
            <person name="Riley R."/>
            <person name="Andreopoulos W."/>
            <person name="LaButti K."/>
            <person name="Pangilinan J."/>
            <person name="Ruiz-duenas F.J."/>
            <person name="Barrasa J.M."/>
            <person name="Sanchez-Garcia M."/>
            <person name="Camarero S."/>
            <person name="Miyauchi S."/>
            <person name="Serrano A."/>
            <person name="Linde D."/>
            <person name="Babiker R."/>
            <person name="Drula E."/>
            <person name="Ayuso-Fernandez I."/>
            <person name="Pacheco R."/>
            <person name="Padilla G."/>
            <person name="Ferreira P."/>
            <person name="Barriuso J."/>
            <person name="Kellner H."/>
            <person name="Castanera R."/>
            <person name="Alfaro M."/>
            <person name="Ramirez L."/>
            <person name="Pisabarro A.G."/>
            <person name="Kuo A."/>
            <person name="Tritt A."/>
            <person name="Lipzen A."/>
            <person name="He G."/>
            <person name="Yan M."/>
            <person name="Ng V."/>
            <person name="Cullen D."/>
            <person name="Martin F."/>
            <person name="Rosso M.-N."/>
            <person name="Henrissat B."/>
            <person name="Hibbett D."/>
            <person name="Martinez A.T."/>
            <person name="Grigoriev I.V."/>
        </authorList>
    </citation>
    <scope>NUCLEOTIDE SEQUENCE</scope>
    <source>
        <strain evidence="5">AH 44721</strain>
    </source>
</reference>
<keyword evidence="4" id="KW-0961">Cell wall biogenesis/degradation</keyword>
<evidence type="ECO:0000256" key="2">
    <source>
        <dbReference type="ARBA" id="ARBA00023136"/>
    </source>
</evidence>
<dbReference type="PANTHER" id="PTHR31361:SF1">
    <property type="entry name" value="BETA-GLUCAN SYNTHESIS-ASSOCIATED PROTEIN KRE6-RELATED"/>
    <property type="match status" value="1"/>
</dbReference>
<keyword evidence="2" id="KW-0472">Membrane</keyword>
<protein>
    <submittedName>
        <fullName evidence="5">Beta-glucan synthesis-associated</fullName>
    </submittedName>
</protein>
<dbReference type="GO" id="GO:0006078">
    <property type="term" value="P:(1-&gt;6)-beta-D-glucan biosynthetic process"/>
    <property type="evidence" value="ECO:0007669"/>
    <property type="project" value="TreeGrafter"/>
</dbReference>
<proteinExistence type="predicted"/>
<gene>
    <name evidence="5" type="ORF">CPB84DRAFT_1684983</name>
</gene>
<dbReference type="PANTHER" id="PTHR31361">
    <property type="entry name" value="BETA-GLUCAN SYNTHESIS-ASSOCIATED PROTEIN KRE6-RELATED"/>
    <property type="match status" value="1"/>
</dbReference>
<sequence>WPSAWTMGDLARPGYATTTDRMWPYTYGSCDVGSFPNQTLKGWLSGQRVSSVFHPLPSSILYPYLSIVRSACSCPESDHPGPAINIGRGAPEIDIFEMEEDKVNPVGQIISQSAQFVPISHDYTYHNDSSSWQLFNDLTRENTYKGSAVQQAISS</sequence>
<dbReference type="InterPro" id="IPR005629">
    <property type="entry name" value="Skn1/Kre6/Sbg1"/>
</dbReference>
<name>A0A9P5NJ61_GYMJU</name>